<dbReference type="Gene3D" id="3.40.50.150">
    <property type="entry name" value="Vaccinia Virus protein VP39"/>
    <property type="match status" value="1"/>
</dbReference>
<name>A0A382AAT4_9ZZZZ</name>
<dbReference type="PANTHER" id="PTHR44068">
    <property type="entry name" value="ZGC:194242"/>
    <property type="match status" value="1"/>
</dbReference>
<dbReference type="SUPFAM" id="SSF53335">
    <property type="entry name" value="S-adenosyl-L-methionine-dependent methyltransferases"/>
    <property type="match status" value="1"/>
</dbReference>
<dbReference type="GO" id="GO:0008757">
    <property type="term" value="F:S-adenosylmethionine-dependent methyltransferase activity"/>
    <property type="evidence" value="ECO:0007669"/>
    <property type="project" value="InterPro"/>
</dbReference>
<organism evidence="3">
    <name type="scientific">marine metagenome</name>
    <dbReference type="NCBI Taxonomy" id="408172"/>
    <lineage>
        <taxon>unclassified sequences</taxon>
        <taxon>metagenomes</taxon>
        <taxon>ecological metagenomes</taxon>
    </lineage>
</organism>
<evidence type="ECO:0000256" key="1">
    <source>
        <dbReference type="ARBA" id="ARBA00022679"/>
    </source>
</evidence>
<evidence type="ECO:0000259" key="2">
    <source>
        <dbReference type="Pfam" id="PF08241"/>
    </source>
</evidence>
<accession>A0A382AAT4</accession>
<dbReference type="InterPro" id="IPR050447">
    <property type="entry name" value="Erg6_SMT_methyltransf"/>
</dbReference>
<keyword evidence="1" id="KW-0808">Transferase</keyword>
<dbReference type="InterPro" id="IPR029063">
    <property type="entry name" value="SAM-dependent_MTases_sf"/>
</dbReference>
<dbReference type="PANTHER" id="PTHR44068:SF11">
    <property type="entry name" value="GERANYL DIPHOSPHATE 2-C-METHYLTRANSFERASE"/>
    <property type="match status" value="1"/>
</dbReference>
<proteinExistence type="predicted"/>
<dbReference type="Pfam" id="PF08241">
    <property type="entry name" value="Methyltransf_11"/>
    <property type="match status" value="1"/>
</dbReference>
<protein>
    <recommendedName>
        <fullName evidence="2">Methyltransferase type 11 domain-containing protein</fullName>
    </recommendedName>
</protein>
<reference evidence="3" key="1">
    <citation type="submission" date="2018-05" db="EMBL/GenBank/DDBJ databases">
        <authorList>
            <person name="Lanie J.A."/>
            <person name="Ng W.-L."/>
            <person name="Kazmierczak K.M."/>
            <person name="Andrzejewski T.M."/>
            <person name="Davidsen T.M."/>
            <person name="Wayne K.J."/>
            <person name="Tettelin H."/>
            <person name="Glass J.I."/>
            <person name="Rusch D."/>
            <person name="Podicherti R."/>
            <person name="Tsui H.-C.T."/>
            <person name="Winkler M.E."/>
        </authorList>
    </citation>
    <scope>NUCLEOTIDE SEQUENCE</scope>
</reference>
<gene>
    <name evidence="3" type="ORF">METZ01_LOCUS150927</name>
</gene>
<evidence type="ECO:0000313" key="3">
    <source>
        <dbReference type="EMBL" id="SVA98073.1"/>
    </source>
</evidence>
<feature type="domain" description="Methyltransferase type 11" evidence="2">
    <location>
        <begin position="77"/>
        <end position="153"/>
    </location>
</feature>
<sequence>MTEGPLSVRVQREQEAFNEGLQRDGYMRVFEHTSHLFLKRRDQIVCDELEYAQGKNVLELGSISWKAWIDDNDIEPANLHCINISQEEIKQGERNARFSNVKPHFHLMDAHSLEFEDESFDFVYGCAILHHLDYNRALDEICRVLKPGGRILFAEPLGINPVGKLVRVMTPFARTDDEKPLMFKELAELEKRFDTRHYYEELFSVPLGVVSGVLFDNPDNWLTRLGFNLDLSLIRALPPLRYLFRHVLVVGTRK</sequence>
<dbReference type="InterPro" id="IPR013216">
    <property type="entry name" value="Methyltransf_11"/>
</dbReference>
<dbReference type="CDD" id="cd02440">
    <property type="entry name" value="AdoMet_MTases"/>
    <property type="match status" value="1"/>
</dbReference>
<dbReference type="EMBL" id="UINC01024444">
    <property type="protein sequence ID" value="SVA98073.1"/>
    <property type="molecule type" value="Genomic_DNA"/>
</dbReference>
<dbReference type="AlphaFoldDB" id="A0A382AAT4"/>